<evidence type="ECO:0000256" key="1">
    <source>
        <dbReference type="ARBA" id="ARBA00001823"/>
    </source>
</evidence>
<dbReference type="NCBIfam" id="TIGR00455">
    <property type="entry name" value="apsK"/>
    <property type="match status" value="1"/>
</dbReference>
<dbReference type="NCBIfam" id="NF003013">
    <property type="entry name" value="PRK03846.1"/>
    <property type="match status" value="1"/>
</dbReference>
<dbReference type="InterPro" id="IPR027417">
    <property type="entry name" value="P-loop_NTPase"/>
</dbReference>
<dbReference type="OrthoDB" id="9804504at2"/>
<name>A0A383TUN5_9FLAO</name>
<feature type="domain" description="APS kinase" evidence="15">
    <location>
        <begin position="26"/>
        <end position="174"/>
    </location>
</feature>
<protein>
    <recommendedName>
        <fullName evidence="5 13">Adenylyl-sulfate kinase</fullName>
        <ecNumber evidence="5 13">2.7.1.25</ecNumber>
    </recommendedName>
    <alternativeName>
        <fullName evidence="11 13">APS kinase</fullName>
    </alternativeName>
    <alternativeName>
        <fullName evidence="12 13">ATP adenosine-5'-phosphosulfate 3'-phosphotransferase</fullName>
    </alternativeName>
    <alternativeName>
        <fullName evidence="10 13">Adenosine-5'-phosphosulfate kinase</fullName>
    </alternativeName>
</protein>
<evidence type="ECO:0000256" key="11">
    <source>
        <dbReference type="ARBA" id="ARBA00031393"/>
    </source>
</evidence>
<dbReference type="SUPFAM" id="SSF52540">
    <property type="entry name" value="P-loop containing nucleoside triphosphate hydrolases"/>
    <property type="match status" value="1"/>
</dbReference>
<dbReference type="GO" id="GO:0000103">
    <property type="term" value="P:sulfate assimilation"/>
    <property type="evidence" value="ECO:0007669"/>
    <property type="project" value="UniProtKB-UniRule"/>
</dbReference>
<dbReference type="HAMAP" id="MF_00065">
    <property type="entry name" value="Adenylyl_sulf_kinase"/>
    <property type="match status" value="1"/>
</dbReference>
<comment type="function">
    <text evidence="2 13 14">Catalyzes the synthesis of activated sulfate.</text>
</comment>
<evidence type="ECO:0000313" key="17">
    <source>
        <dbReference type="Proteomes" id="UP000262142"/>
    </source>
</evidence>
<evidence type="ECO:0000256" key="7">
    <source>
        <dbReference type="ARBA" id="ARBA00022741"/>
    </source>
</evidence>
<dbReference type="RefSeq" id="WP_119058960.1">
    <property type="nucleotide sequence ID" value="NZ_UNSC01000001.1"/>
</dbReference>
<dbReference type="InterPro" id="IPR002891">
    <property type="entry name" value="APS"/>
</dbReference>
<reference evidence="16 17" key="1">
    <citation type="submission" date="2018-09" db="EMBL/GenBank/DDBJ databases">
        <authorList>
            <consortium name="Pathogen Informatics"/>
        </authorList>
    </citation>
    <scope>NUCLEOTIDE SEQUENCE [LARGE SCALE GENOMIC DNA]</scope>
    <source>
        <strain evidence="16 17">OH-22767</strain>
    </source>
</reference>
<evidence type="ECO:0000256" key="3">
    <source>
        <dbReference type="ARBA" id="ARBA00004806"/>
    </source>
</evidence>
<evidence type="ECO:0000256" key="6">
    <source>
        <dbReference type="ARBA" id="ARBA00022679"/>
    </source>
</evidence>
<dbReference type="InterPro" id="IPR059117">
    <property type="entry name" value="APS_kinase_dom"/>
</dbReference>
<dbReference type="GO" id="GO:0070814">
    <property type="term" value="P:hydrogen sulfide biosynthetic process"/>
    <property type="evidence" value="ECO:0007669"/>
    <property type="project" value="UniProtKB-UniRule"/>
</dbReference>
<comment type="caution">
    <text evidence="13">Lacks conserved residue(s) required for the propagation of feature annotation.</text>
</comment>
<evidence type="ECO:0000256" key="2">
    <source>
        <dbReference type="ARBA" id="ARBA00002632"/>
    </source>
</evidence>
<evidence type="ECO:0000256" key="14">
    <source>
        <dbReference type="RuleBase" id="RU004347"/>
    </source>
</evidence>
<evidence type="ECO:0000256" key="12">
    <source>
        <dbReference type="ARBA" id="ARBA00031464"/>
    </source>
</evidence>
<dbReference type="PANTHER" id="PTHR11055:SF1">
    <property type="entry name" value="PAPS SYNTHETASE, ISOFORM D"/>
    <property type="match status" value="1"/>
</dbReference>
<keyword evidence="17" id="KW-1185">Reference proteome</keyword>
<keyword evidence="7 13" id="KW-0547">Nucleotide-binding</keyword>
<evidence type="ECO:0000256" key="13">
    <source>
        <dbReference type="HAMAP-Rule" id="MF_00065"/>
    </source>
</evidence>
<dbReference type="GO" id="GO:0004020">
    <property type="term" value="F:adenylylsulfate kinase activity"/>
    <property type="evidence" value="ECO:0007669"/>
    <property type="project" value="UniProtKB-UniRule"/>
</dbReference>
<dbReference type="AlphaFoldDB" id="A0A383TUN5"/>
<evidence type="ECO:0000259" key="15">
    <source>
        <dbReference type="Pfam" id="PF01583"/>
    </source>
</evidence>
<evidence type="ECO:0000256" key="5">
    <source>
        <dbReference type="ARBA" id="ARBA00012121"/>
    </source>
</evidence>
<dbReference type="PANTHER" id="PTHR11055">
    <property type="entry name" value="BIFUNCTIONAL 3'-PHOSPHOADENOSINE 5'-PHOSPHOSULFATE SYNTHASE"/>
    <property type="match status" value="1"/>
</dbReference>
<keyword evidence="6 13" id="KW-0808">Transferase</keyword>
<comment type="catalytic activity">
    <reaction evidence="1 13 14">
        <text>adenosine 5'-phosphosulfate + ATP = 3'-phosphoadenylyl sulfate + ADP + H(+)</text>
        <dbReference type="Rhea" id="RHEA:24152"/>
        <dbReference type="ChEBI" id="CHEBI:15378"/>
        <dbReference type="ChEBI" id="CHEBI:30616"/>
        <dbReference type="ChEBI" id="CHEBI:58243"/>
        <dbReference type="ChEBI" id="CHEBI:58339"/>
        <dbReference type="ChEBI" id="CHEBI:456216"/>
        <dbReference type="EC" id="2.7.1.25"/>
    </reaction>
</comment>
<evidence type="ECO:0000313" key="16">
    <source>
        <dbReference type="EMBL" id="SZD71382.1"/>
    </source>
</evidence>
<comment type="pathway">
    <text evidence="3 13 14">Sulfur metabolism; hydrogen sulfide biosynthesis; sulfite from sulfate: step 2/3.</text>
</comment>
<gene>
    <name evidence="13 16" type="primary">cysC</name>
    <name evidence="16" type="ORF">SAMEA104719789_00481</name>
</gene>
<dbReference type="Gene3D" id="3.40.50.300">
    <property type="entry name" value="P-loop containing nucleotide triphosphate hydrolases"/>
    <property type="match status" value="1"/>
</dbReference>
<accession>A0A383TUN5</accession>
<evidence type="ECO:0000256" key="8">
    <source>
        <dbReference type="ARBA" id="ARBA00022777"/>
    </source>
</evidence>
<keyword evidence="8 13" id="KW-0418">Kinase</keyword>
<dbReference type="Pfam" id="PF01583">
    <property type="entry name" value="APS_kinase"/>
    <property type="match status" value="1"/>
</dbReference>
<organism evidence="16 17">
    <name type="scientific">Candidatus Ornithobacterium hominis</name>
    <dbReference type="NCBI Taxonomy" id="2497989"/>
    <lineage>
        <taxon>Bacteria</taxon>
        <taxon>Pseudomonadati</taxon>
        <taxon>Bacteroidota</taxon>
        <taxon>Flavobacteriia</taxon>
        <taxon>Flavobacteriales</taxon>
        <taxon>Weeksellaceae</taxon>
        <taxon>Ornithobacterium</taxon>
    </lineage>
</organism>
<evidence type="ECO:0000256" key="10">
    <source>
        <dbReference type="ARBA" id="ARBA00029724"/>
    </source>
</evidence>
<feature type="binding site" evidence="13">
    <location>
        <begin position="33"/>
        <end position="40"/>
    </location>
    <ligand>
        <name>ATP</name>
        <dbReference type="ChEBI" id="CHEBI:30616"/>
    </ligand>
</feature>
<sequence length="200" mass="23162">MKLKNIIKQNYKIDRKKRENQYHQHGKVIWFTGLSGSGKSTLANLLEYELHQKGFKTYVLDGDNLRFGLNQDLNFSPQDRKENLRRTAEVAKLFVDAGVVVLAAFITPYQEDRDKIKQIIGKEDFMHIFVETPLEICEKRDVKGLYAKARAGEIKDFTGINAPFEIPKTYDLIIHTEEEKPEESVDKLLSLVLHKINLQK</sequence>
<proteinExistence type="inferred from homology"/>
<dbReference type="Proteomes" id="UP000262142">
    <property type="component" value="Unassembled WGS sequence"/>
</dbReference>
<keyword evidence="9 13" id="KW-0067">ATP-binding</keyword>
<keyword evidence="13" id="KW-0597">Phosphoprotein</keyword>
<dbReference type="UniPathway" id="UPA00140">
    <property type="reaction ID" value="UER00205"/>
</dbReference>
<dbReference type="CDD" id="cd02027">
    <property type="entry name" value="APSK"/>
    <property type="match status" value="1"/>
</dbReference>
<evidence type="ECO:0000256" key="4">
    <source>
        <dbReference type="ARBA" id="ARBA00007008"/>
    </source>
</evidence>
<evidence type="ECO:0000256" key="9">
    <source>
        <dbReference type="ARBA" id="ARBA00022840"/>
    </source>
</evidence>
<dbReference type="EMBL" id="UNSC01000001">
    <property type="protein sequence ID" value="SZD71382.1"/>
    <property type="molecule type" value="Genomic_DNA"/>
</dbReference>
<comment type="similarity">
    <text evidence="4 13 14">Belongs to the APS kinase family.</text>
</comment>
<dbReference type="EC" id="2.7.1.25" evidence="5 13"/>
<dbReference type="GO" id="GO:0005524">
    <property type="term" value="F:ATP binding"/>
    <property type="evidence" value="ECO:0007669"/>
    <property type="project" value="UniProtKB-UniRule"/>
</dbReference>